<dbReference type="GeneID" id="106462914"/>
<feature type="region of interest" description="Disordered" evidence="19">
    <location>
        <begin position="1791"/>
        <end position="1824"/>
    </location>
</feature>
<dbReference type="PROSITE" id="PS50088">
    <property type="entry name" value="ANK_REPEAT"/>
    <property type="match status" value="3"/>
</dbReference>
<keyword evidence="6" id="KW-0472">Membrane</keyword>
<comment type="catalytic activity">
    <reaction evidence="17">
        <text>L-seryl-[protein] + ATP = O-phospho-L-seryl-[protein] + ADP + H(+)</text>
        <dbReference type="Rhea" id="RHEA:17989"/>
        <dbReference type="Rhea" id="RHEA-COMP:9863"/>
        <dbReference type="Rhea" id="RHEA-COMP:11604"/>
        <dbReference type="ChEBI" id="CHEBI:15378"/>
        <dbReference type="ChEBI" id="CHEBI:29999"/>
        <dbReference type="ChEBI" id="CHEBI:30616"/>
        <dbReference type="ChEBI" id="CHEBI:83421"/>
        <dbReference type="ChEBI" id="CHEBI:456216"/>
        <dbReference type="EC" id="2.7.11.1"/>
    </reaction>
</comment>
<feature type="compositionally biased region" description="Polar residues" evidence="19">
    <location>
        <begin position="984"/>
        <end position="997"/>
    </location>
</feature>
<keyword evidence="4" id="KW-0268">Exocytosis</keyword>
<dbReference type="Gene3D" id="1.25.40.20">
    <property type="entry name" value="Ankyrin repeat-containing domain"/>
    <property type="match status" value="2"/>
</dbReference>
<feature type="repeat" description="ANK" evidence="18">
    <location>
        <begin position="399"/>
        <end position="431"/>
    </location>
</feature>
<evidence type="ECO:0000256" key="14">
    <source>
        <dbReference type="ARBA" id="ARBA00023043"/>
    </source>
</evidence>
<keyword evidence="21" id="KW-1185">Reference proteome</keyword>
<dbReference type="SUPFAM" id="SSF52540">
    <property type="entry name" value="P-loop containing nucleoside triphosphate hydrolases"/>
    <property type="match status" value="1"/>
</dbReference>
<proteinExistence type="predicted"/>
<evidence type="ECO:0000256" key="15">
    <source>
        <dbReference type="ARBA" id="ARBA00023298"/>
    </source>
</evidence>
<sequence>MNEETEEFPGQLLHQAALWGNSDLLEDLLHGDQVQHLNATDTFGRTALHAAATNENETCARILLQAGANPNIACGAKHHSKTPLHVAAENGHISIVKLLMEYQADLVAKDSGGLTAMDLAEKNENHEVMEVLKSEADSQDKRREELYEGLQEACKTGSVGKAKQILREAGPDADVIVNTTPNGCSTLLFKACEDGQKEIVSLLLDHGADGRIHPVTKYSPLYISCYYGRKNIAEILLKKFPELVQVPTVERWLPTHAAAINGHCHVLELLLKFPYPSYVMQKFMDKSGTWEYDLPFDINAKDVAEQTVLYLSCYVGNLRLVDTLIKFRVRGKKILKQNIIDSQNRSEEKPDLKASPSKLGGGLQNILAKLSLRNNQDDPVQPTELNISPLDLDLYCANNTETALHVSVKHKHCKIASLLLQNGANPNLRIALSEEDLNHAQDENYVFSGSSTLVEACKNRDLTMVDLLVRYGARDDDCSALKVASKEEDEKIISKLLTLKAHQDPEYKINKKILDITPSTQLVGGLMGGVTFSSMFPTIPVMINWHSQRCLQFVKEQWIIDASVSLNIKLKLSPHNHSMALSAITRLDISNNELTELPACIFQMPSLKVLNASQNKLEKLPDIEVKSQSGSVSPNKSSLKLPSKYKLPATWTCSVLEEIHLQENRLDNVPESIFQLPSLIILDLSNNKLQMLHFKVWSSPKLRELNLSLNLLKSLPCFPSYQSDAAVYKERLDDQFTSSSESSPQHTNSELIMQETIPTVLKPESSSSKSTPPVTSRGNSQMSINHEELLHHNIWSHSVEVVDVPLDSKLDKDQHCQLSSLNLAHNAFEAIPPVLACFAPNLARLSLSYNCLKEMGPVKNYPANLKHLDLSHNMIQFWPTLKTVQNEGTHDEVVCYNLSENESPSRTPSAPSPVQGSTRREMNRLRSSNLGSQISGTSSISCIHHRHNRLDNLRTLILADNQLTRLLLTAEDEGCFEEEESRSQDSFDTMSISSRDSQGPVRSRVLFPNLSMLDVGNNHIQEIPVMISELTNLSVLNISGNMAICKLPPEMGLLSKLWNLNTRDCNLNDPLKSMIESKKYKTMDIIGYLKSILEDSKAYARMKLMIVGVQGIGKTSLLEQLRQEGTGTYKRKPPEKEYYATHQYFLSKRSLYLVVWRITDGECGVKEILQWLVNIQARAPNAPVIIVGTHYDLAREKFSYSYCDELQHMIREHYINVVDADKCGLPRVLDTIEISCKSHHNIKPLCNLIYDIVFELRCPGSKERLLEQKIPATYLALEDVVGYLALERRLQGKDPVLRAEQYKMLVMHEMQQRFNIAFRDMAELNQATTFLHENGVLLHYEDATLKDLYFLDPQWLCDMLAHVVTIREINPFARNGIMKTEDLKHVFKSSQCAPSDAQTYILNLLNKFEVALTWDSRTLLIPSLLPMEEHLRHGLPGCDIRIPVRSKSWALRKMYAPPKPPSVVDSSSHDLKSNFDKRPQSLRVSSGISTENVGEPKQPATISQLNAPSEHHSSLITYQTNYNQVIQRLFLMSYFPSGFWPRLISRILGDDYIVDIVRSYFSLPKDIKMDPQLASVFSRRAEWVCWQTGMELRYMDTTLFRMKEILPHLSSVPYDYSQMKFMLQLEGNWTDVELSNSSILEILLPNQKVIILQKQESYHRELLLEPSQEHVAKILAFAVDHIDTLLEDWYPTLGTRFVHTSEGRFLVTRVIPCTQCLVGHSKQQLDHSGDTATFSVLDTFCNKESWQFVDHFCNVAGSLCIDRASSFNVNKRGSEQCMPSQYSPGLIRHHVDSRGSTASHDSGVGPESNSSSRKPSAEGRLDEELLSRQKQDGAAIIDSTTEGDLTVYSFMVEDCILTAYQEQVIKCPIHGDLKMSLLAPDVVFADLGERFLVRSENLRRGRLLGRGAFGFVFKANIRQRVR</sequence>
<feature type="region of interest" description="Disordered" evidence="19">
    <location>
        <begin position="977"/>
        <end position="998"/>
    </location>
</feature>
<evidence type="ECO:0000313" key="22">
    <source>
        <dbReference type="RefSeq" id="XP_022246027.1"/>
    </source>
</evidence>
<feature type="domain" description="Roc" evidence="20">
    <location>
        <begin position="918"/>
        <end position="1256"/>
    </location>
</feature>
<dbReference type="Proteomes" id="UP000694941">
    <property type="component" value="Unplaced"/>
</dbReference>
<dbReference type="InterPro" id="IPR036770">
    <property type="entry name" value="Ankyrin_rpt-contain_sf"/>
</dbReference>
<dbReference type="PROSITE" id="PS51450">
    <property type="entry name" value="LRR"/>
    <property type="match status" value="4"/>
</dbReference>
<dbReference type="SMART" id="SM00248">
    <property type="entry name" value="ANK"/>
    <property type="match status" value="11"/>
</dbReference>
<evidence type="ECO:0000256" key="11">
    <source>
        <dbReference type="ARBA" id="ARBA00022777"/>
    </source>
</evidence>
<dbReference type="InterPro" id="IPR020859">
    <property type="entry name" value="ROC"/>
</dbReference>
<evidence type="ECO:0000256" key="1">
    <source>
        <dbReference type="ARBA" id="ARBA00001946"/>
    </source>
</evidence>
<dbReference type="RefSeq" id="XP_022246027.1">
    <property type="nucleotide sequence ID" value="XM_022390319.1"/>
</dbReference>
<evidence type="ECO:0000256" key="17">
    <source>
        <dbReference type="ARBA" id="ARBA00048679"/>
    </source>
</evidence>
<dbReference type="Pfam" id="PF13855">
    <property type="entry name" value="LRR_8"/>
    <property type="match status" value="2"/>
</dbReference>
<dbReference type="Pfam" id="PF16095">
    <property type="entry name" value="COR-A"/>
    <property type="match status" value="1"/>
</dbReference>
<evidence type="ECO:0000256" key="2">
    <source>
        <dbReference type="ARBA" id="ARBA00004175"/>
    </source>
</evidence>
<evidence type="ECO:0000259" key="20">
    <source>
        <dbReference type="PROSITE" id="PS51424"/>
    </source>
</evidence>
<evidence type="ECO:0000256" key="13">
    <source>
        <dbReference type="ARBA" id="ARBA00023028"/>
    </source>
</evidence>
<evidence type="ECO:0000256" key="6">
    <source>
        <dbReference type="ARBA" id="ARBA00022537"/>
    </source>
</evidence>
<evidence type="ECO:0000256" key="5">
    <source>
        <dbReference type="ARBA" id="ARBA00022527"/>
    </source>
</evidence>
<keyword evidence="7" id="KW-0433">Leucine-rich repeat</keyword>
<dbReference type="Gene3D" id="1.10.10.2200">
    <property type="match status" value="1"/>
</dbReference>
<dbReference type="PANTHER" id="PTHR24198:SF169">
    <property type="entry name" value="NON-SPECIFIC SERINE_THREONINE PROTEIN KINASE"/>
    <property type="match status" value="1"/>
</dbReference>
<dbReference type="SMART" id="SM00364">
    <property type="entry name" value="LRR_BAC"/>
    <property type="match status" value="6"/>
</dbReference>
<dbReference type="PRINTS" id="PR01415">
    <property type="entry name" value="ANKYRIN"/>
</dbReference>
<feature type="region of interest" description="Disordered" evidence="19">
    <location>
        <begin position="899"/>
        <end position="920"/>
    </location>
</feature>
<evidence type="ECO:0000256" key="4">
    <source>
        <dbReference type="ARBA" id="ARBA00022483"/>
    </source>
</evidence>
<gene>
    <name evidence="22" type="primary">LOC106462914</name>
</gene>
<evidence type="ECO:0000256" key="3">
    <source>
        <dbReference type="ARBA" id="ARBA00012513"/>
    </source>
</evidence>
<dbReference type="Pfam" id="PF12796">
    <property type="entry name" value="Ank_2"/>
    <property type="match status" value="2"/>
</dbReference>
<dbReference type="Gene3D" id="3.40.50.300">
    <property type="entry name" value="P-loop containing nucleotide triphosphate hydrolases"/>
    <property type="match status" value="1"/>
</dbReference>
<evidence type="ECO:0000256" key="9">
    <source>
        <dbReference type="ARBA" id="ARBA00022737"/>
    </source>
</evidence>
<keyword evidence="6" id="KW-1052">Target cell membrane</keyword>
<evidence type="ECO:0000256" key="12">
    <source>
        <dbReference type="ARBA" id="ARBA00022840"/>
    </source>
</evidence>
<comment type="cofactor">
    <cofactor evidence="1">
        <name>Mg(2+)</name>
        <dbReference type="ChEBI" id="CHEBI:18420"/>
    </cofactor>
</comment>
<feature type="compositionally biased region" description="Low complexity" evidence="19">
    <location>
        <begin position="761"/>
        <end position="776"/>
    </location>
</feature>
<evidence type="ECO:0000256" key="8">
    <source>
        <dbReference type="ARBA" id="ARBA00022679"/>
    </source>
</evidence>
<keyword evidence="12" id="KW-0067">ATP-binding</keyword>
<evidence type="ECO:0000313" key="21">
    <source>
        <dbReference type="Proteomes" id="UP000694941"/>
    </source>
</evidence>
<dbReference type="SUPFAM" id="SSF52058">
    <property type="entry name" value="L domain-like"/>
    <property type="match status" value="1"/>
</dbReference>
<name>A0ABM1SQX1_LIMPO</name>
<evidence type="ECO:0000256" key="18">
    <source>
        <dbReference type="PROSITE-ProRule" id="PRU00023"/>
    </source>
</evidence>
<dbReference type="PROSITE" id="PS51424">
    <property type="entry name" value="ROC"/>
    <property type="match status" value="1"/>
</dbReference>
<dbReference type="EC" id="2.7.11.1" evidence="3"/>
<evidence type="ECO:0000256" key="19">
    <source>
        <dbReference type="SAM" id="MobiDB-lite"/>
    </source>
</evidence>
<feature type="compositionally biased region" description="Basic and acidic residues" evidence="19">
    <location>
        <begin position="1815"/>
        <end position="1824"/>
    </location>
</feature>
<dbReference type="PANTHER" id="PTHR24198">
    <property type="entry name" value="ANKYRIN REPEAT AND PROTEIN KINASE DOMAIN-CONTAINING PROTEIN"/>
    <property type="match status" value="1"/>
</dbReference>
<dbReference type="InterPro" id="IPR001611">
    <property type="entry name" value="Leu-rich_rpt"/>
</dbReference>
<feature type="region of interest" description="Disordered" evidence="19">
    <location>
        <begin position="761"/>
        <end position="780"/>
    </location>
</feature>
<organism evidence="21 22">
    <name type="scientific">Limulus polyphemus</name>
    <name type="common">Atlantic horseshoe crab</name>
    <dbReference type="NCBI Taxonomy" id="6850"/>
    <lineage>
        <taxon>Eukaryota</taxon>
        <taxon>Metazoa</taxon>
        <taxon>Ecdysozoa</taxon>
        <taxon>Arthropoda</taxon>
        <taxon>Chelicerata</taxon>
        <taxon>Merostomata</taxon>
        <taxon>Xiphosura</taxon>
        <taxon>Limulidae</taxon>
        <taxon>Limulus</taxon>
    </lineage>
</organism>
<dbReference type="SUPFAM" id="SSF48403">
    <property type="entry name" value="Ankyrin repeat"/>
    <property type="match status" value="2"/>
</dbReference>
<keyword evidence="14 18" id="KW-0040">ANK repeat</keyword>
<dbReference type="InterPro" id="IPR032675">
    <property type="entry name" value="LRR_dom_sf"/>
</dbReference>
<keyword evidence="8" id="KW-0808">Transferase</keyword>
<protein>
    <recommendedName>
        <fullName evidence="3">non-specific serine/threonine protein kinase</fullName>
        <ecNumber evidence="3">2.7.11.1</ecNumber>
    </recommendedName>
</protein>
<keyword evidence="11" id="KW-0418">Kinase</keyword>
<feature type="compositionally biased region" description="Polar residues" evidence="19">
    <location>
        <begin position="899"/>
        <end position="917"/>
    </location>
</feature>
<evidence type="ECO:0000256" key="10">
    <source>
        <dbReference type="ARBA" id="ARBA00022741"/>
    </source>
</evidence>
<evidence type="ECO:0000256" key="16">
    <source>
        <dbReference type="ARBA" id="ARBA00047899"/>
    </source>
</evidence>
<dbReference type="InterPro" id="IPR032171">
    <property type="entry name" value="COR-A"/>
</dbReference>
<dbReference type="InterPro" id="IPR003591">
    <property type="entry name" value="Leu-rich_rpt_typical-subtyp"/>
</dbReference>
<feature type="repeat" description="ANK" evidence="18">
    <location>
        <begin position="79"/>
        <end position="111"/>
    </location>
</feature>
<dbReference type="PROSITE" id="PS50297">
    <property type="entry name" value="ANK_REP_REGION"/>
    <property type="match status" value="3"/>
</dbReference>
<feature type="repeat" description="ANK" evidence="18">
    <location>
        <begin position="43"/>
        <end position="75"/>
    </location>
</feature>
<keyword evidence="13" id="KW-0800">Toxin</keyword>
<keyword evidence="9" id="KW-0677">Repeat</keyword>
<comment type="subcellular location">
    <subcellularLocation>
        <location evidence="2">Target cell membrane</location>
    </subcellularLocation>
</comment>
<dbReference type="Pfam" id="PF00023">
    <property type="entry name" value="Ank"/>
    <property type="match status" value="1"/>
</dbReference>
<keyword evidence="13" id="KW-0528">Neurotoxin</keyword>
<keyword evidence="13" id="KW-0638">Presynaptic neurotoxin</keyword>
<accession>A0ABM1SQX1</accession>
<comment type="catalytic activity">
    <reaction evidence="16">
        <text>L-threonyl-[protein] + ATP = O-phospho-L-threonyl-[protein] + ADP + H(+)</text>
        <dbReference type="Rhea" id="RHEA:46608"/>
        <dbReference type="Rhea" id="RHEA-COMP:11060"/>
        <dbReference type="Rhea" id="RHEA-COMP:11605"/>
        <dbReference type="ChEBI" id="CHEBI:15378"/>
        <dbReference type="ChEBI" id="CHEBI:30013"/>
        <dbReference type="ChEBI" id="CHEBI:30616"/>
        <dbReference type="ChEBI" id="CHEBI:61977"/>
        <dbReference type="ChEBI" id="CHEBI:456216"/>
        <dbReference type="EC" id="2.7.11.1"/>
    </reaction>
</comment>
<reference evidence="22" key="1">
    <citation type="submission" date="2025-08" db="UniProtKB">
        <authorList>
            <consortium name="RefSeq"/>
        </authorList>
    </citation>
    <scope>IDENTIFICATION</scope>
    <source>
        <tissue evidence="22">Muscle</tissue>
    </source>
</reference>
<keyword evidence="5" id="KW-0723">Serine/threonine-protein kinase</keyword>
<keyword evidence="15" id="KW-1053">Target membrane</keyword>
<dbReference type="InterPro" id="IPR027417">
    <property type="entry name" value="P-loop_NTPase"/>
</dbReference>
<keyword evidence="10" id="KW-0547">Nucleotide-binding</keyword>
<dbReference type="SMART" id="SM00369">
    <property type="entry name" value="LRR_TYP"/>
    <property type="match status" value="7"/>
</dbReference>
<evidence type="ECO:0000256" key="7">
    <source>
        <dbReference type="ARBA" id="ARBA00022614"/>
    </source>
</evidence>
<dbReference type="InterPro" id="IPR002110">
    <property type="entry name" value="Ankyrin_rpt"/>
</dbReference>
<dbReference type="Gene3D" id="3.80.10.10">
    <property type="entry name" value="Ribonuclease Inhibitor"/>
    <property type="match status" value="3"/>
</dbReference>